<reference evidence="3" key="1">
    <citation type="journal article" date="2019" name="Int. J. Syst. Evol. Microbiol.">
        <title>The Global Catalogue of Microorganisms (GCM) 10K type strain sequencing project: providing services to taxonomists for standard genome sequencing and annotation.</title>
        <authorList>
            <consortium name="The Broad Institute Genomics Platform"/>
            <consortium name="The Broad Institute Genome Sequencing Center for Infectious Disease"/>
            <person name="Wu L."/>
            <person name="Ma J."/>
        </authorList>
    </citation>
    <scope>NUCLEOTIDE SEQUENCE [LARGE SCALE GENOMIC DNA]</scope>
    <source>
        <strain evidence="3">CGMCC 1.12286</strain>
    </source>
</reference>
<gene>
    <name evidence="2" type="ORF">ACFSB2_03560</name>
</gene>
<accession>A0ABW4JBT3</accession>
<keyword evidence="3" id="KW-1185">Reference proteome</keyword>
<dbReference type="RefSeq" id="WP_377941321.1">
    <property type="nucleotide sequence ID" value="NZ_JBHUCX010000013.1"/>
</dbReference>
<name>A0ABW4JBT3_9BACL</name>
<sequence>MSVRAREGAHQQQTFIDNLQCFPAYIRAQIQAVDLADVWARVQIMHTVDGHPFCRYRDGEHWVQINSAHPVTQAQNWANPLGLADLRALFVYGAGFGYALTEVLHRVHSDTVVVVFEREIHIFIAMLHAFDLRPLFQKHDKCIFFIGDTVDIAQHFSALLLTEHVYDLTMPSVVYAPETKHFKTQYTQLHQYVFDRLAQQTFARGNDHYDSLLGLHNMVDNAGVIAESPFLPTLKNRFQGKPVFIVANGPSLDRNIHLLKQIGGKGLILCCESAIAPLMKNGILPDAIIVAERVPASYLYHFQNVQYPDTIALLALTVADPRTFRSFSGPKIPIFRSMESNSQWLNRILADGEGLPGGINVSHLAFELAVYVGADPIVFVGQDLAFGADGTTHSRHAKYTDEGQDYIEGIKQGPVVYVEGNDGALIPSTPAWVDYKKWLEQLIQALPALTVINATAGGARIEGTQRGELQDVINQYCTANLPHTLHGLIASVKQGIDVKERQKSLQHLIGELRKYVEIYRALKKFAAETSTATVCVWEDDKQPASPERQQRLQAAYAQNKRALARFLQPHVHHVFLQQPILYGLHRINRLGALHSFARLRDALWLQVTLFDHLALVCDSLAQNFRTAAEKATRCATAADDISQSGSEQNEPTRQ</sequence>
<evidence type="ECO:0000313" key="2">
    <source>
        <dbReference type="EMBL" id="MFD1673786.1"/>
    </source>
</evidence>
<dbReference type="Proteomes" id="UP001597079">
    <property type="component" value="Unassembled WGS sequence"/>
</dbReference>
<dbReference type="InterPro" id="IPR002826">
    <property type="entry name" value="MptE-like"/>
</dbReference>
<dbReference type="PANTHER" id="PTHR41786:SF1">
    <property type="entry name" value="6-HYDROXYMETHYLPTERIN DIPHOSPHOKINASE MPTE-LIKE DOMAIN-CONTAINING PROTEIN"/>
    <property type="match status" value="1"/>
</dbReference>
<organism evidence="2 3">
    <name type="scientific">Alicyclobacillus fodiniaquatilis</name>
    <dbReference type="NCBI Taxonomy" id="1661150"/>
    <lineage>
        <taxon>Bacteria</taxon>
        <taxon>Bacillati</taxon>
        <taxon>Bacillota</taxon>
        <taxon>Bacilli</taxon>
        <taxon>Bacillales</taxon>
        <taxon>Alicyclobacillaceae</taxon>
        <taxon>Alicyclobacillus</taxon>
    </lineage>
</organism>
<dbReference type="EMBL" id="JBHUCX010000013">
    <property type="protein sequence ID" value="MFD1673786.1"/>
    <property type="molecule type" value="Genomic_DNA"/>
</dbReference>
<dbReference type="PANTHER" id="PTHR41786">
    <property type="entry name" value="MOTILITY ACCESSORY FACTOR MAF"/>
    <property type="match status" value="1"/>
</dbReference>
<feature type="domain" description="6-hydroxymethylpterin diphosphokinase MptE-like" evidence="1">
    <location>
        <begin position="217"/>
        <end position="387"/>
    </location>
</feature>
<dbReference type="Pfam" id="PF01973">
    <property type="entry name" value="MptE-like"/>
    <property type="match status" value="1"/>
</dbReference>
<proteinExistence type="predicted"/>
<evidence type="ECO:0000259" key="1">
    <source>
        <dbReference type="Pfam" id="PF01973"/>
    </source>
</evidence>
<protein>
    <submittedName>
        <fullName evidence="2">Motility associated factor glycosyltransferase family protein</fullName>
    </submittedName>
</protein>
<comment type="caution">
    <text evidence="2">The sequence shown here is derived from an EMBL/GenBank/DDBJ whole genome shotgun (WGS) entry which is preliminary data.</text>
</comment>
<evidence type="ECO:0000313" key="3">
    <source>
        <dbReference type="Proteomes" id="UP001597079"/>
    </source>
</evidence>